<evidence type="ECO:0000256" key="1">
    <source>
        <dbReference type="ARBA" id="ARBA00001911"/>
    </source>
</evidence>
<dbReference type="Pfam" id="PF21570">
    <property type="entry name" value="ArgZ-like_C_2nd"/>
    <property type="match status" value="1"/>
</dbReference>
<keyword evidence="3" id="KW-0520">NAD</keyword>
<evidence type="ECO:0000259" key="7">
    <source>
        <dbReference type="Pfam" id="PF21570"/>
    </source>
</evidence>
<dbReference type="Gene3D" id="3.40.50.10690">
    <property type="entry name" value="putative lor/sdh protein like domains"/>
    <property type="match status" value="1"/>
</dbReference>
<protein>
    <recommendedName>
        <fullName evidence="5">ornithine cyclodeaminase</fullName>
        <ecNumber evidence="5">4.3.1.12</ecNumber>
    </recommendedName>
</protein>
<organism evidence="9">
    <name type="scientific">marine metagenome</name>
    <dbReference type="NCBI Taxonomy" id="408172"/>
    <lineage>
        <taxon>unclassified sequences</taxon>
        <taxon>metagenomes</taxon>
        <taxon>ecological metagenomes</taxon>
    </lineage>
</organism>
<dbReference type="InterPro" id="IPR048964">
    <property type="entry name" value="ArgZ/ArgE-like_C_1st"/>
</dbReference>
<dbReference type="GO" id="GO:0008473">
    <property type="term" value="F:ornithine cyclodeaminase activity"/>
    <property type="evidence" value="ECO:0007669"/>
    <property type="project" value="UniProtKB-EC"/>
</dbReference>
<comment type="cofactor">
    <cofactor evidence="1">
        <name>NAD(+)</name>
        <dbReference type="ChEBI" id="CHEBI:57540"/>
    </cofactor>
</comment>
<evidence type="ECO:0000256" key="5">
    <source>
        <dbReference type="ARBA" id="ARBA00066346"/>
    </source>
</evidence>
<dbReference type="EMBL" id="UINC01000726">
    <property type="protein sequence ID" value="SUZ60196.1"/>
    <property type="molecule type" value="Genomic_DNA"/>
</dbReference>
<feature type="domain" description="LOR/SDH bifunctional enzyme conserved" evidence="6">
    <location>
        <begin position="9"/>
        <end position="106"/>
    </location>
</feature>
<dbReference type="AlphaFoldDB" id="A0A381NZW4"/>
<evidence type="ECO:0000259" key="8">
    <source>
        <dbReference type="Pfam" id="PF21571"/>
    </source>
</evidence>
<evidence type="ECO:0000256" key="2">
    <source>
        <dbReference type="ARBA" id="ARBA00022741"/>
    </source>
</evidence>
<dbReference type="Pfam" id="PF04455">
    <property type="entry name" value="Saccharop_dh_N"/>
    <property type="match status" value="1"/>
</dbReference>
<dbReference type="Gene3D" id="2.40.420.10">
    <property type="entry name" value="conserved putative lor/sdh protein from methanococcus maripaludis s2 domain"/>
    <property type="match status" value="1"/>
</dbReference>
<feature type="domain" description="Arginine dihydrolase ArgZ/ArgE-like C-terminal first subdomain" evidence="8">
    <location>
        <begin position="109"/>
        <end position="186"/>
    </location>
</feature>
<dbReference type="InterPro" id="IPR048963">
    <property type="entry name" value="ArgZ/ArgE-like_C_2nd"/>
</dbReference>
<name>A0A381NZW4_9ZZZZ</name>
<dbReference type="InterPro" id="IPR007545">
    <property type="entry name" value="LOR/SDH_bifunc_enz_cons_dom"/>
</dbReference>
<reference evidence="9" key="1">
    <citation type="submission" date="2018-05" db="EMBL/GenBank/DDBJ databases">
        <authorList>
            <person name="Lanie J.A."/>
            <person name="Ng W.-L."/>
            <person name="Kazmierczak K.M."/>
            <person name="Andrzejewski T.M."/>
            <person name="Davidsen T.M."/>
            <person name="Wayne K.J."/>
            <person name="Tettelin H."/>
            <person name="Glass J.I."/>
            <person name="Rusch D."/>
            <person name="Podicherti R."/>
            <person name="Tsui H.-C.T."/>
            <person name="Winkler M.E."/>
        </authorList>
    </citation>
    <scope>NUCLEOTIDE SEQUENCE</scope>
</reference>
<dbReference type="Pfam" id="PF21571">
    <property type="entry name" value="ArgZ-like_C_1st"/>
    <property type="match status" value="1"/>
</dbReference>
<dbReference type="InterPro" id="IPR005239">
    <property type="entry name" value="ArgZ/ArgE-like"/>
</dbReference>
<keyword evidence="2" id="KW-0547">Nucleotide-binding</keyword>
<evidence type="ECO:0000259" key="6">
    <source>
        <dbReference type="Pfam" id="PF04455"/>
    </source>
</evidence>
<evidence type="ECO:0000256" key="4">
    <source>
        <dbReference type="ARBA" id="ARBA00023239"/>
    </source>
</evidence>
<keyword evidence="4" id="KW-0456">Lyase</keyword>
<sequence>MTDQHQYSEIVEAEGHLIDSNLLNVIFDKVIERAGTFEVQNFSIGRTNEDMSRLRLKVTVASEKTLQHLLEDFVPLGCYPLPERDALLRPAPSDGCVAPDFYSTTNLRTRIRMEGRWVNVDGQRMDAVIITTDGRAECRKLRDVQTGDKVVCGSDGIRVIPEFRERDRLGFAFMTNDISSERRVEVSAGRVASMMREVKAAGGRIVVVTGPLIVHTGGVGYFSEIIRLGYVDAVLAGNALAVHDVELAMFGTSLGVDLESGATVEDGHRNHMRAINAINSAGGLAPAVSKGVLMSGVMYECVKHEVNYVLAGSIRDDGPLLDTEMDLAVAQELYAEQLKDVSMVVMLASMLHSIGVGNMLPAWVRVVCVDINPAVVTKLADRGSSQTAGIVTDVGLFLQQLSRELSDHEPVARINNEAAT</sequence>
<feature type="domain" description="Arginine dihydrolase ArgZ/ArgE-like C-terminal second subdomain" evidence="7">
    <location>
        <begin position="190"/>
        <end position="401"/>
    </location>
</feature>
<gene>
    <name evidence="9" type="ORF">METZ01_LOCUS13050</name>
</gene>
<dbReference type="NCBIfam" id="TIGR00300">
    <property type="entry name" value="TIGR00300 family protein"/>
    <property type="match status" value="1"/>
</dbReference>
<evidence type="ECO:0000256" key="3">
    <source>
        <dbReference type="ARBA" id="ARBA00023027"/>
    </source>
</evidence>
<accession>A0A381NZW4</accession>
<dbReference type="CDD" id="cd12144">
    <property type="entry name" value="SDH_N_domain"/>
    <property type="match status" value="1"/>
</dbReference>
<proteinExistence type="predicted"/>
<dbReference type="EC" id="4.3.1.12" evidence="5"/>
<evidence type="ECO:0000313" key="9">
    <source>
        <dbReference type="EMBL" id="SUZ60196.1"/>
    </source>
</evidence>
<dbReference type="GO" id="GO:0000166">
    <property type="term" value="F:nucleotide binding"/>
    <property type="evidence" value="ECO:0007669"/>
    <property type="project" value="UniProtKB-KW"/>
</dbReference>